<dbReference type="EMBL" id="JADNRY010000756">
    <property type="protein sequence ID" value="KAF9027871.1"/>
    <property type="molecule type" value="Genomic_DNA"/>
</dbReference>
<sequence>ASAYRKYHATWVEDLKTLFPHTRAGRMCPNIHAVGHIYDFLLLFGPVISWWCFPFECLIGAIQ</sequence>
<evidence type="ECO:0000313" key="2">
    <source>
        <dbReference type="Proteomes" id="UP000772434"/>
    </source>
</evidence>
<accession>A0A9P5P503</accession>
<protein>
    <submittedName>
        <fullName evidence="1">Uncharacterized protein</fullName>
    </submittedName>
</protein>
<evidence type="ECO:0000313" key="1">
    <source>
        <dbReference type="EMBL" id="KAF9027871.1"/>
    </source>
</evidence>
<gene>
    <name evidence="1" type="ORF">BDP27DRAFT_1142325</name>
</gene>
<feature type="non-terminal residue" evidence="1">
    <location>
        <position position="1"/>
    </location>
</feature>
<proteinExistence type="predicted"/>
<feature type="non-terminal residue" evidence="1">
    <location>
        <position position="63"/>
    </location>
</feature>
<dbReference type="Proteomes" id="UP000772434">
    <property type="component" value="Unassembled WGS sequence"/>
</dbReference>
<comment type="caution">
    <text evidence="1">The sequence shown here is derived from an EMBL/GenBank/DDBJ whole genome shotgun (WGS) entry which is preliminary data.</text>
</comment>
<organism evidence="1 2">
    <name type="scientific">Rhodocollybia butyracea</name>
    <dbReference type="NCBI Taxonomy" id="206335"/>
    <lineage>
        <taxon>Eukaryota</taxon>
        <taxon>Fungi</taxon>
        <taxon>Dikarya</taxon>
        <taxon>Basidiomycota</taxon>
        <taxon>Agaricomycotina</taxon>
        <taxon>Agaricomycetes</taxon>
        <taxon>Agaricomycetidae</taxon>
        <taxon>Agaricales</taxon>
        <taxon>Marasmiineae</taxon>
        <taxon>Omphalotaceae</taxon>
        <taxon>Rhodocollybia</taxon>
    </lineage>
</organism>
<reference evidence="1" key="1">
    <citation type="submission" date="2020-11" db="EMBL/GenBank/DDBJ databases">
        <authorList>
            <consortium name="DOE Joint Genome Institute"/>
            <person name="Ahrendt S."/>
            <person name="Riley R."/>
            <person name="Andreopoulos W."/>
            <person name="Labutti K."/>
            <person name="Pangilinan J."/>
            <person name="Ruiz-Duenas F.J."/>
            <person name="Barrasa J.M."/>
            <person name="Sanchez-Garcia M."/>
            <person name="Camarero S."/>
            <person name="Miyauchi S."/>
            <person name="Serrano A."/>
            <person name="Linde D."/>
            <person name="Babiker R."/>
            <person name="Drula E."/>
            <person name="Ayuso-Fernandez I."/>
            <person name="Pacheco R."/>
            <person name="Padilla G."/>
            <person name="Ferreira P."/>
            <person name="Barriuso J."/>
            <person name="Kellner H."/>
            <person name="Castanera R."/>
            <person name="Alfaro M."/>
            <person name="Ramirez L."/>
            <person name="Pisabarro A.G."/>
            <person name="Kuo A."/>
            <person name="Tritt A."/>
            <person name="Lipzen A."/>
            <person name="He G."/>
            <person name="Yan M."/>
            <person name="Ng V."/>
            <person name="Cullen D."/>
            <person name="Martin F."/>
            <person name="Rosso M.-N."/>
            <person name="Henrissat B."/>
            <person name="Hibbett D."/>
            <person name="Martinez A.T."/>
            <person name="Grigoriev I.V."/>
        </authorList>
    </citation>
    <scope>NUCLEOTIDE SEQUENCE</scope>
    <source>
        <strain evidence="1">AH 40177</strain>
    </source>
</reference>
<keyword evidence="2" id="KW-1185">Reference proteome</keyword>
<name>A0A9P5P503_9AGAR</name>
<dbReference type="AlphaFoldDB" id="A0A9P5P503"/>
<dbReference type="OrthoDB" id="3247418at2759"/>